<evidence type="ECO:0000313" key="4">
    <source>
        <dbReference type="EMBL" id="KAF4506040.1"/>
    </source>
</evidence>
<dbReference type="InterPro" id="IPR032675">
    <property type="entry name" value="LRR_dom_sf"/>
</dbReference>
<proteinExistence type="predicted"/>
<sequence>MSSTTSPRLVFGTYRLPDDASVVFPVLSAARDTGFTMIDTAALYRNESIVRDFALDPAARMEWGTKVHKIMFPGALRYKMESMVRKNKGRPMARLLLHRALPPHMWTELQEAHRDGLVGDIGVCNVSLKQLQTLCGNAATAGTQRPTVVQVECHPFLPDVDAVVALGQYCRRQGIHVEMHSILVGGGDRLADIAKRVGLCIDDAVVELVRWARWAIPDASLCLTSRRRDHMRQLEAAFHSEELPRLEIATAFSTIERFRLYPITDSVAPISPITDDKDTMVSPEYARQLAACIVSDRSLLDRDPPVDASQYSGFAFSMVRAKGMHANLFERVAVIIFGCDDVQADLDALPTLDAAVVNQWKQHPGVQSAVAKLTTLLKRIRVTSRPNSSHLPSAPNGKPLSCAVRPRQVVSLAKDDPIPDAILHPTAMPVDVTDRALLQPFFDYVASLRFEPTCHVEFQMGAMLTNHLDMCKQVVGPAHMDSLCLAVHSSALRAIFTQRRPPVRHFLLGNNVAFDKIASLTGAGARQANESTRVAGLDQLTRLMGNDCYGIETWYLAGNCIDGHVMGKIADALASIKVCKQLWLKRNPLGADGGAAIGRLLASNRAIEMLDLANTGLLDAGMQALAESEASHLQSSPTTTKSPLAHVHMTANGITASGAQHLAAFLRMHRHALETVLLDINRLGDDGVAVVLKALESSTTLRRLGVGSNRLTDAGLRTVAAFAARHPTLATLNVGMHLATGDLGERYNAFTNVKPLVALVETHPGLEVLKVERTGLSLPDVRRIIDAAQARKERDGHKVSVYGLQLQELPGKSAQSDWMLLAHDDAALRELKHPPMVDHIYSIYRNNM</sequence>
<dbReference type="Proteomes" id="UP000557566">
    <property type="component" value="Unassembled WGS sequence"/>
</dbReference>
<dbReference type="SUPFAM" id="SSF51430">
    <property type="entry name" value="NAD(P)-linked oxidoreductase"/>
    <property type="match status" value="1"/>
</dbReference>
<dbReference type="GO" id="GO:0016491">
    <property type="term" value="F:oxidoreductase activity"/>
    <property type="evidence" value="ECO:0007669"/>
    <property type="project" value="UniProtKB-KW"/>
</dbReference>
<keyword evidence="2" id="KW-0560">Oxidoreductase</keyword>
<evidence type="ECO:0000313" key="5">
    <source>
        <dbReference type="Proteomes" id="UP000557566"/>
    </source>
</evidence>
<name>A0A8H4LUZ3_9HYPO</name>
<dbReference type="PANTHER" id="PTHR24111">
    <property type="entry name" value="LEUCINE-RICH REPEAT-CONTAINING PROTEIN 34"/>
    <property type="match status" value="1"/>
</dbReference>
<dbReference type="SUPFAM" id="SSF52047">
    <property type="entry name" value="RNI-like"/>
    <property type="match status" value="1"/>
</dbReference>
<keyword evidence="5" id="KW-1185">Reference proteome</keyword>
<evidence type="ECO:0000256" key="2">
    <source>
        <dbReference type="ARBA" id="ARBA00023002"/>
    </source>
</evidence>
<keyword evidence="1" id="KW-0677">Repeat</keyword>
<dbReference type="AlphaFoldDB" id="A0A8H4LUZ3"/>
<dbReference type="InterPro" id="IPR001611">
    <property type="entry name" value="Leu-rich_rpt"/>
</dbReference>
<feature type="domain" description="NADP-dependent oxidoreductase" evidence="3">
    <location>
        <begin position="8"/>
        <end position="186"/>
    </location>
</feature>
<accession>A0A8H4LUZ3</accession>
<dbReference type="Gene3D" id="3.80.10.10">
    <property type="entry name" value="Ribonuclease Inhibitor"/>
    <property type="match status" value="2"/>
</dbReference>
<evidence type="ECO:0000256" key="1">
    <source>
        <dbReference type="ARBA" id="ARBA00022737"/>
    </source>
</evidence>
<protein>
    <recommendedName>
        <fullName evidence="3">NADP-dependent oxidoreductase domain-containing protein</fullName>
    </recommendedName>
</protein>
<gene>
    <name evidence="4" type="ORF">G6O67_006163</name>
</gene>
<dbReference type="InterPro" id="IPR023210">
    <property type="entry name" value="NADP_OxRdtase_dom"/>
</dbReference>
<dbReference type="InterPro" id="IPR052201">
    <property type="entry name" value="LRR-containing_regulator"/>
</dbReference>
<dbReference type="Gene3D" id="3.20.20.100">
    <property type="entry name" value="NADP-dependent oxidoreductase domain"/>
    <property type="match status" value="1"/>
</dbReference>
<dbReference type="OrthoDB" id="333024at2759"/>
<dbReference type="Pfam" id="PF00248">
    <property type="entry name" value="Aldo_ket_red"/>
    <property type="match status" value="1"/>
</dbReference>
<dbReference type="SMART" id="SM00368">
    <property type="entry name" value="LRR_RI"/>
    <property type="match status" value="5"/>
</dbReference>
<dbReference type="EMBL" id="JAAVMX010000007">
    <property type="protein sequence ID" value="KAF4506040.1"/>
    <property type="molecule type" value="Genomic_DNA"/>
</dbReference>
<reference evidence="4 5" key="1">
    <citation type="journal article" date="2020" name="Genome Biol. Evol.">
        <title>A new high-quality draft genome assembly of the Chinese cordyceps Ophiocordyceps sinensis.</title>
        <authorList>
            <person name="Shu R."/>
            <person name="Zhang J."/>
            <person name="Meng Q."/>
            <person name="Zhang H."/>
            <person name="Zhou G."/>
            <person name="Li M."/>
            <person name="Wu P."/>
            <person name="Zhao Y."/>
            <person name="Chen C."/>
            <person name="Qin Q."/>
        </authorList>
    </citation>
    <scope>NUCLEOTIDE SEQUENCE [LARGE SCALE GENOMIC DNA]</scope>
    <source>
        <strain evidence="4 5">IOZ07</strain>
    </source>
</reference>
<dbReference type="Pfam" id="PF13516">
    <property type="entry name" value="LRR_6"/>
    <property type="match status" value="1"/>
</dbReference>
<evidence type="ECO:0000259" key="3">
    <source>
        <dbReference type="Pfam" id="PF00248"/>
    </source>
</evidence>
<comment type="caution">
    <text evidence="4">The sequence shown here is derived from an EMBL/GenBank/DDBJ whole genome shotgun (WGS) entry which is preliminary data.</text>
</comment>
<dbReference type="PANTHER" id="PTHR24111:SF0">
    <property type="entry name" value="LEUCINE-RICH REPEAT-CONTAINING PROTEIN"/>
    <property type="match status" value="1"/>
</dbReference>
<organism evidence="4 5">
    <name type="scientific">Ophiocordyceps sinensis</name>
    <dbReference type="NCBI Taxonomy" id="72228"/>
    <lineage>
        <taxon>Eukaryota</taxon>
        <taxon>Fungi</taxon>
        <taxon>Dikarya</taxon>
        <taxon>Ascomycota</taxon>
        <taxon>Pezizomycotina</taxon>
        <taxon>Sordariomycetes</taxon>
        <taxon>Hypocreomycetidae</taxon>
        <taxon>Hypocreales</taxon>
        <taxon>Ophiocordycipitaceae</taxon>
        <taxon>Ophiocordyceps</taxon>
    </lineage>
</organism>
<dbReference type="InterPro" id="IPR036812">
    <property type="entry name" value="NAD(P)_OxRdtase_dom_sf"/>
</dbReference>